<dbReference type="Proteomes" id="UP000179807">
    <property type="component" value="Unassembled WGS sequence"/>
</dbReference>
<comment type="caution">
    <text evidence="3">The sequence shown here is derived from an EMBL/GenBank/DDBJ whole genome shotgun (WGS) entry which is preliminary data.</text>
</comment>
<dbReference type="RefSeq" id="XP_068346162.1">
    <property type="nucleotide sequence ID" value="XM_068513338.1"/>
</dbReference>
<proteinExistence type="predicted"/>
<keyword evidence="1" id="KW-0472">Membrane</keyword>
<feature type="signal peptide" evidence="2">
    <location>
        <begin position="1"/>
        <end position="20"/>
    </location>
</feature>
<accession>A0A1J4J2R2</accession>
<feature type="chain" id="PRO_5013380459" description="Intimal thickness related receptor IRP domain-containing protein" evidence="2">
    <location>
        <begin position="21"/>
        <end position="363"/>
    </location>
</feature>
<evidence type="ECO:0008006" key="5">
    <source>
        <dbReference type="Google" id="ProtNLM"/>
    </source>
</evidence>
<evidence type="ECO:0000313" key="3">
    <source>
        <dbReference type="EMBL" id="OHS93025.1"/>
    </source>
</evidence>
<keyword evidence="1" id="KW-0812">Transmembrane</keyword>
<keyword evidence="1" id="KW-1133">Transmembrane helix</keyword>
<dbReference type="AlphaFoldDB" id="A0A1J4J2R2"/>
<evidence type="ECO:0000256" key="1">
    <source>
        <dbReference type="SAM" id="Phobius"/>
    </source>
</evidence>
<name>A0A1J4J2R2_9EUKA</name>
<feature type="transmembrane region" description="Helical" evidence="1">
    <location>
        <begin position="332"/>
        <end position="350"/>
    </location>
</feature>
<feature type="transmembrane region" description="Helical" evidence="1">
    <location>
        <begin position="266"/>
        <end position="286"/>
    </location>
</feature>
<evidence type="ECO:0000313" key="4">
    <source>
        <dbReference type="Proteomes" id="UP000179807"/>
    </source>
</evidence>
<protein>
    <recommendedName>
        <fullName evidence="5">Intimal thickness related receptor IRP domain-containing protein</fullName>
    </recommendedName>
</protein>
<organism evidence="3 4">
    <name type="scientific">Tritrichomonas foetus</name>
    <dbReference type="NCBI Taxonomy" id="1144522"/>
    <lineage>
        <taxon>Eukaryota</taxon>
        <taxon>Metamonada</taxon>
        <taxon>Parabasalia</taxon>
        <taxon>Tritrichomonadida</taxon>
        <taxon>Tritrichomonadidae</taxon>
        <taxon>Tritrichomonas</taxon>
    </lineage>
</organism>
<gene>
    <name evidence="3" type="ORF">TRFO_40663</name>
</gene>
<feature type="transmembrane region" description="Helical" evidence="1">
    <location>
        <begin position="240"/>
        <end position="260"/>
    </location>
</feature>
<sequence length="363" mass="42558">MIRFLRIFSLLFSFFDIPVANHQSKLFDKTEKAPIKFKHINSNDIKLNIYYIKPDLTTFIKNTFSINLTIVCYDTSGKLIRGSEIFHNSHPQFLQNEDISYPEVISHQIFDESIYSIVISPELNTDNTPNLIFEIESPNPTLFEQRANLCIIFMIFVGFFVIRYIIVLKNITSIGKEYLFTFAFLLLLFIFDWSTMKNENANIRVGRFTKMQMQINTILNSLFRISFLVFLNFNNIYNASFFAILNLILFLLMSLDVFGIEFISDWVVGLFYFVISTTETFYIYYLNSKQVIRSKFKIYLVVYLIIASMIFISRIFSALSNETTFLSNAHEFGVIILIHCYAFTVAYMHYPTNNKSVMNYIVL</sequence>
<feature type="transmembrane region" description="Helical" evidence="1">
    <location>
        <begin position="178"/>
        <end position="195"/>
    </location>
</feature>
<dbReference type="GeneID" id="94848042"/>
<dbReference type="VEuPathDB" id="TrichDB:TRFO_40663"/>
<feature type="transmembrane region" description="Helical" evidence="1">
    <location>
        <begin position="215"/>
        <end position="233"/>
    </location>
</feature>
<feature type="transmembrane region" description="Helical" evidence="1">
    <location>
        <begin position="298"/>
        <end position="320"/>
    </location>
</feature>
<keyword evidence="2" id="KW-0732">Signal</keyword>
<dbReference type="EMBL" id="MLAK01001442">
    <property type="protein sequence ID" value="OHS93025.1"/>
    <property type="molecule type" value="Genomic_DNA"/>
</dbReference>
<feature type="transmembrane region" description="Helical" evidence="1">
    <location>
        <begin position="146"/>
        <end position="166"/>
    </location>
</feature>
<evidence type="ECO:0000256" key="2">
    <source>
        <dbReference type="SAM" id="SignalP"/>
    </source>
</evidence>
<reference evidence="3" key="1">
    <citation type="submission" date="2016-10" db="EMBL/GenBank/DDBJ databases">
        <authorList>
            <person name="Benchimol M."/>
            <person name="Almeida L.G."/>
            <person name="Vasconcelos A.T."/>
            <person name="Perreira-Neves A."/>
            <person name="Rosa I.A."/>
            <person name="Tasca T."/>
            <person name="Bogo M.R."/>
            <person name="de Souza W."/>
        </authorList>
    </citation>
    <scope>NUCLEOTIDE SEQUENCE [LARGE SCALE GENOMIC DNA]</scope>
    <source>
        <strain evidence="3">K</strain>
    </source>
</reference>
<keyword evidence="4" id="KW-1185">Reference proteome</keyword>